<keyword evidence="1" id="KW-1133">Transmembrane helix</keyword>
<gene>
    <name evidence="2" type="ORF">V3851_25590</name>
</gene>
<keyword evidence="1" id="KW-0472">Membrane</keyword>
<evidence type="ECO:0000256" key="1">
    <source>
        <dbReference type="SAM" id="Phobius"/>
    </source>
</evidence>
<accession>A0ABU7W0W7</accession>
<evidence type="ECO:0000313" key="2">
    <source>
        <dbReference type="EMBL" id="MEF2969151.1"/>
    </source>
</evidence>
<dbReference type="EMBL" id="JAZHPZ010000024">
    <property type="protein sequence ID" value="MEF2969151.1"/>
    <property type="molecule type" value="Genomic_DNA"/>
</dbReference>
<evidence type="ECO:0000313" key="3">
    <source>
        <dbReference type="Proteomes" id="UP001306950"/>
    </source>
</evidence>
<feature type="transmembrane region" description="Helical" evidence="1">
    <location>
        <begin position="47"/>
        <end position="68"/>
    </location>
</feature>
<organism evidence="2 3">
    <name type="scientific">Paenibacillus haidiansis</name>
    <dbReference type="NCBI Taxonomy" id="1574488"/>
    <lineage>
        <taxon>Bacteria</taxon>
        <taxon>Bacillati</taxon>
        <taxon>Bacillota</taxon>
        <taxon>Bacilli</taxon>
        <taxon>Bacillales</taxon>
        <taxon>Paenibacillaceae</taxon>
        <taxon>Paenibacillus</taxon>
    </lineage>
</organism>
<keyword evidence="1" id="KW-0812">Transmembrane</keyword>
<keyword evidence="3" id="KW-1185">Reference proteome</keyword>
<dbReference type="RefSeq" id="WP_331849254.1">
    <property type="nucleotide sequence ID" value="NZ_JAZHPZ010000024.1"/>
</dbReference>
<dbReference type="Proteomes" id="UP001306950">
    <property type="component" value="Unassembled WGS sequence"/>
</dbReference>
<protein>
    <submittedName>
        <fullName evidence="2">DUF4179 domain-containing protein</fullName>
    </submittedName>
</protein>
<name>A0ABU7W0W7_9BACL</name>
<proteinExistence type="predicted"/>
<comment type="caution">
    <text evidence="2">The sequence shown here is derived from an EMBL/GenBank/DDBJ whole genome shotgun (WGS) entry which is preliminary data.</text>
</comment>
<reference evidence="2 3" key="1">
    <citation type="submission" date="2024-02" db="EMBL/GenBank/DDBJ databases">
        <title>A nitrogen-fixing paenibacillus bacterium.</title>
        <authorList>
            <person name="Zhang W.L."/>
            <person name="Chen S.F."/>
        </authorList>
    </citation>
    <scope>NUCLEOTIDE SEQUENCE [LARGE SCALE GENOMIC DNA]</scope>
    <source>
        <strain evidence="2 3">M1</strain>
    </source>
</reference>
<sequence length="463" mass="51651">MAQEEIELSRIFTDSRLSEEQVSETKLDAAVRVGMERGKRMRRRNTILRRSGIAAGALALCLLLGAIWQLQSLVSPGITVAGSNANSVPIPEHVLSLMTTPMETAATRDGLYQTVNRMAEINGYRVTVDGVLADRRTMVLFLTYENGSADGTSTGMDLELEGLYGTVDGKSRRPDIITSSGTIPNDFYKKTRHLFYTLQFYDGSPDELVFSGELTTAKRGSLPVSKLGHIEIPIRLDKAKYSSVERSFPVNQTVTIGDHKITVTNALLNPLSTILQVDTASSDDKWLKTIEDAKLYLGETRKGEFQNFLKLRDYGYRSQNGQSALSILQFGSIYYSDWQKVTLRGSGISEVSPGKETKIIIDTEKKQLQSPNSLIRIEDVVSGEEAVEISLRYEQEQADIPGIDSYFLDGEGTQYSIKEGYFSKNDILLRLEPEKYLQPLTFTLQSSSETSIEQPLEFKIMLK</sequence>